<dbReference type="EMBL" id="HBKR01021931">
    <property type="protein sequence ID" value="CAE2311955.1"/>
    <property type="molecule type" value="Transcribed_RNA"/>
</dbReference>
<organism evidence="2">
    <name type="scientific">Paramoeba aestuarina</name>
    <dbReference type="NCBI Taxonomy" id="180227"/>
    <lineage>
        <taxon>Eukaryota</taxon>
        <taxon>Amoebozoa</taxon>
        <taxon>Discosea</taxon>
        <taxon>Flabellinia</taxon>
        <taxon>Dactylopodida</taxon>
        <taxon>Paramoebidae</taxon>
        <taxon>Paramoeba</taxon>
    </lineage>
</organism>
<keyword evidence="1" id="KW-1133">Transmembrane helix</keyword>
<feature type="transmembrane region" description="Helical" evidence="1">
    <location>
        <begin position="62"/>
        <end position="89"/>
    </location>
</feature>
<protein>
    <recommendedName>
        <fullName evidence="3">THH1/TOM1/TOM3 domain-containing protein</fullName>
    </recommendedName>
</protein>
<evidence type="ECO:0000313" key="2">
    <source>
        <dbReference type="EMBL" id="CAE2311955.1"/>
    </source>
</evidence>
<keyword evidence="1" id="KW-0472">Membrane</keyword>
<feature type="transmembrane region" description="Helical" evidence="1">
    <location>
        <begin position="145"/>
        <end position="170"/>
    </location>
</feature>
<feature type="transmembrane region" description="Helical" evidence="1">
    <location>
        <begin position="28"/>
        <end position="50"/>
    </location>
</feature>
<reference evidence="2" key="1">
    <citation type="submission" date="2021-01" db="EMBL/GenBank/DDBJ databases">
        <authorList>
            <person name="Corre E."/>
            <person name="Pelletier E."/>
            <person name="Niang G."/>
            <person name="Scheremetjew M."/>
            <person name="Finn R."/>
            <person name="Kale V."/>
            <person name="Holt S."/>
            <person name="Cochrane G."/>
            <person name="Meng A."/>
            <person name="Brown T."/>
            <person name="Cohen L."/>
        </authorList>
    </citation>
    <scope>NUCLEOTIDE SEQUENCE</scope>
    <source>
        <strain evidence="2">SoJaBio B1-5/56/2</strain>
    </source>
</reference>
<proteinExistence type="predicted"/>
<gene>
    <name evidence="2" type="ORF">NAES01612_LOCUS14272</name>
</gene>
<feature type="transmembrane region" description="Helical" evidence="1">
    <location>
        <begin position="239"/>
        <end position="260"/>
    </location>
</feature>
<evidence type="ECO:0000256" key="1">
    <source>
        <dbReference type="SAM" id="Phobius"/>
    </source>
</evidence>
<evidence type="ECO:0008006" key="3">
    <source>
        <dbReference type="Google" id="ProtNLM"/>
    </source>
</evidence>
<name>A0A7S4L1P1_9EUKA</name>
<feature type="transmembrane region" description="Helical" evidence="1">
    <location>
        <begin position="110"/>
        <end position="133"/>
    </location>
</feature>
<dbReference type="AlphaFoldDB" id="A0A7S4L1P1"/>
<feature type="transmembrane region" description="Helical" evidence="1">
    <location>
        <begin position="191"/>
        <end position="219"/>
    </location>
</feature>
<accession>A0A7S4L1P1</accession>
<sequence length="305" mass="34840">MLFIFSLITFVRLKTDVNSSYFASKKCFHLMVMGMSIMRVVQFIFLALKFLDFFPYTPFLELTLFVFADLAAFLFLLCYVCVTISWYLFVRAIENREPFSNVRETSKRAFRSLEISAICICAFDVIVCIALFFSRKYFWLVFFHVYFTFIYCCCLVIESLVAIVVAVLVVKTLLTMSNYNLSKNNYLTAQVIQVLATAVLIAIIFFFCLFVVFSAFAGNHVETITSSQNGIIVVWEDNLIVYFMFYTFGQFIPVSIMVALQSKLPQMSSAQLGDEGTDTLVDSTHPPTLFHTISSSSINIEEAIN</sequence>
<keyword evidence="1" id="KW-0812">Transmembrane</keyword>